<dbReference type="SUPFAM" id="SSF55729">
    <property type="entry name" value="Acyl-CoA N-acyltransferases (Nat)"/>
    <property type="match status" value="2"/>
</dbReference>
<evidence type="ECO:0000256" key="7">
    <source>
        <dbReference type="RuleBase" id="RU004178"/>
    </source>
</evidence>
<gene>
    <name evidence="11" type="ORF">BB561_004794</name>
</gene>
<feature type="domain" description="Glycylpeptide N-tetradecanoyltransferase N-terminal" evidence="9">
    <location>
        <begin position="93"/>
        <end position="251"/>
    </location>
</feature>
<feature type="region of interest" description="Disordered" evidence="8">
    <location>
        <begin position="1"/>
        <end position="34"/>
    </location>
</feature>
<organism evidence="11 12">
    <name type="scientific">Smittium simulii</name>
    <dbReference type="NCBI Taxonomy" id="133385"/>
    <lineage>
        <taxon>Eukaryota</taxon>
        <taxon>Fungi</taxon>
        <taxon>Fungi incertae sedis</taxon>
        <taxon>Zoopagomycota</taxon>
        <taxon>Kickxellomycotina</taxon>
        <taxon>Harpellomycetes</taxon>
        <taxon>Harpellales</taxon>
        <taxon>Legeriomycetaceae</taxon>
        <taxon>Smittium</taxon>
    </lineage>
</organism>
<evidence type="ECO:0000259" key="10">
    <source>
        <dbReference type="Pfam" id="PF02799"/>
    </source>
</evidence>
<keyword evidence="5 6" id="KW-0012">Acyltransferase</keyword>
<evidence type="ECO:0000256" key="1">
    <source>
        <dbReference type="ARBA" id="ARBA00009469"/>
    </source>
</evidence>
<dbReference type="Pfam" id="PF01233">
    <property type="entry name" value="NMT"/>
    <property type="match status" value="1"/>
</dbReference>
<evidence type="ECO:0000256" key="5">
    <source>
        <dbReference type="ARBA" id="ARBA00023315"/>
    </source>
</evidence>
<dbReference type="GO" id="GO:0005737">
    <property type="term" value="C:cytoplasm"/>
    <property type="evidence" value="ECO:0007669"/>
    <property type="project" value="TreeGrafter"/>
</dbReference>
<dbReference type="AlphaFoldDB" id="A0A2T9YE92"/>
<dbReference type="EMBL" id="MBFR01000245">
    <property type="protein sequence ID" value="PVU90662.1"/>
    <property type="molecule type" value="Genomic_DNA"/>
</dbReference>
<keyword evidence="4 6" id="KW-0808">Transferase</keyword>
<accession>A0A2T9YE92</accession>
<evidence type="ECO:0000313" key="12">
    <source>
        <dbReference type="Proteomes" id="UP000245383"/>
    </source>
</evidence>
<protein>
    <recommendedName>
        <fullName evidence="3 6">Glycylpeptide N-tetradecanoyltransferase</fullName>
        <ecNumber evidence="2 6">2.3.1.97</ecNumber>
    </recommendedName>
</protein>
<sequence length="494" mass="57118">MSQKIPGDESASFKDQEKQAKLNPRENLSLKESLKETRVQNAAIAKLIDKMGANALIEEPESPTKPKEHDFWKTQPVLLSSNSNQDKYDRALKPDISLEKVSKEFIPISSEFYWCTVDIHKSSQMQELYTLLSHNYVEDSDELFRFHYSPEFLKWALDPPGQNPDWHIGLRSTDGSNKLMAFISGSEIEMKVNSVTKKMAEINFLCVNKNLRKQRLAPILIQEVTRRVNLCNIFQAVYTAGVEIPTPISVCQYYHRPLNSKKLVDTGFSHLPPGVSLAKLVMHYRLLPESNSQMPGLRLMTEKDIPQVRKILNKYLNARTKMHQIFKSDEIIKHWLLPKKDVIYTYVVEDINKTGKITDFFSFYLLPSLILKNDKSSGLNTKKVNPNNLINSAYLFYYGFNLEPASGVEIKDSNISYRDLNESMIKERLVLLMKNCLMIAKKENFDVFNCVKIQDNELFFDDLKFGSGDGHLHYYFYNWVIRDLKNRDIGLTML</sequence>
<dbReference type="GO" id="GO:0004379">
    <property type="term" value="F:glycylpeptide N-tetradecanoyltransferase activity"/>
    <property type="evidence" value="ECO:0007669"/>
    <property type="project" value="UniProtKB-EC"/>
</dbReference>
<evidence type="ECO:0000256" key="6">
    <source>
        <dbReference type="RuleBase" id="RU000586"/>
    </source>
</evidence>
<proteinExistence type="inferred from homology"/>
<comment type="caution">
    <text evidence="11">The sequence shown here is derived from an EMBL/GenBank/DDBJ whole genome shotgun (WGS) entry which is preliminary data.</text>
</comment>
<dbReference type="InterPro" id="IPR016181">
    <property type="entry name" value="Acyl_CoA_acyltransferase"/>
</dbReference>
<dbReference type="PANTHER" id="PTHR11377:SF5">
    <property type="entry name" value="GLYCYLPEPTIDE N-TETRADECANOYLTRANSFERASE"/>
    <property type="match status" value="1"/>
</dbReference>
<evidence type="ECO:0000256" key="4">
    <source>
        <dbReference type="ARBA" id="ARBA00022679"/>
    </source>
</evidence>
<dbReference type="InterPro" id="IPR022677">
    <property type="entry name" value="NMT_C"/>
</dbReference>
<feature type="domain" description="Glycylpeptide N-tetradecanoyltransferase C-terminal" evidence="10">
    <location>
        <begin position="265"/>
        <end position="485"/>
    </location>
</feature>
<evidence type="ECO:0000256" key="3">
    <source>
        <dbReference type="ARBA" id="ARBA00022240"/>
    </source>
</evidence>
<dbReference type="Pfam" id="PF02799">
    <property type="entry name" value="NMT_C"/>
    <property type="match status" value="1"/>
</dbReference>
<evidence type="ECO:0000259" key="9">
    <source>
        <dbReference type="Pfam" id="PF01233"/>
    </source>
</evidence>
<reference evidence="11 12" key="1">
    <citation type="journal article" date="2018" name="MBio">
        <title>Comparative Genomics Reveals the Core Gene Toolbox for the Fungus-Insect Symbiosis.</title>
        <authorList>
            <person name="Wang Y."/>
            <person name="Stata M."/>
            <person name="Wang W."/>
            <person name="Stajich J.E."/>
            <person name="White M.M."/>
            <person name="Moncalvo J.M."/>
        </authorList>
    </citation>
    <scope>NUCLEOTIDE SEQUENCE [LARGE SCALE GENOMIC DNA]</scope>
    <source>
        <strain evidence="11 12">SWE-8-4</strain>
    </source>
</reference>
<dbReference type="OrthoDB" id="60315at2759"/>
<evidence type="ECO:0000313" key="11">
    <source>
        <dbReference type="EMBL" id="PVU90662.1"/>
    </source>
</evidence>
<dbReference type="InterPro" id="IPR022678">
    <property type="entry name" value="NMT_CS"/>
</dbReference>
<dbReference type="InterPro" id="IPR000903">
    <property type="entry name" value="NMT"/>
</dbReference>
<name>A0A2T9YE92_9FUNG</name>
<dbReference type="STRING" id="133385.A0A2T9YE92"/>
<comment type="catalytic activity">
    <reaction evidence="6">
        <text>N-terminal glycyl-[protein] + tetradecanoyl-CoA = N-tetradecanoylglycyl-[protein] + CoA + H(+)</text>
        <dbReference type="Rhea" id="RHEA:15521"/>
        <dbReference type="Rhea" id="RHEA-COMP:12666"/>
        <dbReference type="Rhea" id="RHEA-COMP:12667"/>
        <dbReference type="ChEBI" id="CHEBI:15378"/>
        <dbReference type="ChEBI" id="CHEBI:57287"/>
        <dbReference type="ChEBI" id="CHEBI:57385"/>
        <dbReference type="ChEBI" id="CHEBI:64723"/>
        <dbReference type="ChEBI" id="CHEBI:133050"/>
        <dbReference type="EC" id="2.3.1.97"/>
    </reaction>
</comment>
<dbReference type="Proteomes" id="UP000245383">
    <property type="component" value="Unassembled WGS sequence"/>
</dbReference>
<dbReference type="PIRSF" id="PIRSF015892">
    <property type="entry name" value="N-myristl_transf"/>
    <property type="match status" value="1"/>
</dbReference>
<dbReference type="EC" id="2.3.1.97" evidence="2 6"/>
<dbReference type="Gene3D" id="3.40.630.30">
    <property type="match status" value="2"/>
</dbReference>
<dbReference type="InterPro" id="IPR022676">
    <property type="entry name" value="NMT_N"/>
</dbReference>
<feature type="compositionally biased region" description="Basic and acidic residues" evidence="8">
    <location>
        <begin position="11"/>
        <end position="34"/>
    </location>
</feature>
<comment type="function">
    <text evidence="6">Adds a myristoyl group to the N-terminal glycine residue of certain cellular proteins.</text>
</comment>
<keyword evidence="12" id="KW-1185">Reference proteome</keyword>
<dbReference type="PANTHER" id="PTHR11377">
    <property type="entry name" value="N-MYRISTOYL TRANSFERASE"/>
    <property type="match status" value="1"/>
</dbReference>
<evidence type="ECO:0000256" key="2">
    <source>
        <dbReference type="ARBA" id="ARBA00012923"/>
    </source>
</evidence>
<comment type="similarity">
    <text evidence="1 7">Belongs to the NMT family.</text>
</comment>
<evidence type="ECO:0000256" key="8">
    <source>
        <dbReference type="SAM" id="MobiDB-lite"/>
    </source>
</evidence>
<dbReference type="PROSITE" id="PS00976">
    <property type="entry name" value="NMT_2"/>
    <property type="match status" value="1"/>
</dbReference>